<dbReference type="InterPro" id="IPR029244">
    <property type="entry name" value="FAM69_N"/>
</dbReference>
<dbReference type="PANTHER" id="PTHR21093:SF2">
    <property type="entry name" value="DIVERGENT PROTEIN KINASE DOMAIN 1C"/>
    <property type="match status" value="1"/>
</dbReference>
<evidence type="ECO:0000256" key="6">
    <source>
        <dbReference type="ARBA" id="ARBA00022989"/>
    </source>
</evidence>
<protein>
    <recommendedName>
        <fullName evidence="10">FAM69 N-terminal domain-containing protein</fullName>
    </recommendedName>
</protein>
<comment type="similarity">
    <text evidence="2">Belongs to the DIPK family.</text>
</comment>
<keyword evidence="4" id="KW-0256">Endoplasmic reticulum</keyword>
<accession>A0A834XYZ2</accession>
<keyword evidence="5" id="KW-0735">Signal-anchor</keyword>
<evidence type="ECO:0000256" key="8">
    <source>
        <dbReference type="ARBA" id="ARBA00023157"/>
    </source>
</evidence>
<proteinExistence type="inferred from homology"/>
<keyword evidence="6 9" id="KW-1133">Transmembrane helix</keyword>
<dbReference type="Pfam" id="PF14875">
    <property type="entry name" value="PIP49_N"/>
    <property type="match status" value="1"/>
</dbReference>
<keyword evidence="7 9" id="KW-0472">Membrane</keyword>
<evidence type="ECO:0000256" key="5">
    <source>
        <dbReference type="ARBA" id="ARBA00022968"/>
    </source>
</evidence>
<feature type="domain" description="FAM69 N-terminal" evidence="10">
    <location>
        <begin position="4"/>
        <end position="159"/>
    </location>
</feature>
<keyword evidence="12" id="KW-1185">Reference proteome</keyword>
<comment type="subcellular location">
    <subcellularLocation>
        <location evidence="1">Endoplasmic reticulum membrane</location>
        <topology evidence="1">Single-pass type II membrane protein</topology>
    </subcellularLocation>
</comment>
<evidence type="ECO:0000256" key="9">
    <source>
        <dbReference type="SAM" id="Phobius"/>
    </source>
</evidence>
<evidence type="ECO:0000313" key="11">
    <source>
        <dbReference type="EMBL" id="KAF7995441.1"/>
    </source>
</evidence>
<gene>
    <name evidence="11" type="ORF">HCN44_006548</name>
</gene>
<evidence type="ECO:0000256" key="1">
    <source>
        <dbReference type="ARBA" id="ARBA00004648"/>
    </source>
</evidence>
<dbReference type="InterPro" id="IPR022049">
    <property type="entry name" value="FAM69_kinase_dom"/>
</dbReference>
<dbReference type="AlphaFoldDB" id="A0A834XYZ2"/>
<dbReference type="Pfam" id="PF12260">
    <property type="entry name" value="PIP49_C"/>
    <property type="match status" value="1"/>
</dbReference>
<sequence>MNIRRIPGFIYHYKLHAILVLVTFIAVIILLHHWGFVCTNLEARRHVSSVCSSHEDGFAMGVLCKPLCSDHTINSLVCESLHSGKETVFSANWETTRIVFKAFRIKPVSEQYEALHWIDMDKKKHYPTEDEFEAMISDLVLSKLNITASKRLLERLSHLRMGHYETDIKQREFEMENVWLLLQENEYLISIVYESYDLFPHFIGTCGTFYAVEYVYPIENPTTLLALSDDINEWSKRLKLAIKIINYIDEIENNKIEKFYLCDVKINHFGTPIGDDTKLKFLDLDSVFPESIISRILSDNKDCDKHEDCDYFDCRSVCSVNKRCESPVMNDNLQIVCEKIFLGWTLSGTIIIPGLLMSRRTTGALAVLLRQCANPHGDTVHLPRAPVSRELRTRLYNMLIEMDKQYSNLQT</sequence>
<comment type="caution">
    <text evidence="11">The sequence shown here is derived from an EMBL/GenBank/DDBJ whole genome shotgun (WGS) entry which is preliminary data.</text>
</comment>
<evidence type="ECO:0000256" key="4">
    <source>
        <dbReference type="ARBA" id="ARBA00022824"/>
    </source>
</evidence>
<feature type="transmembrane region" description="Helical" evidence="9">
    <location>
        <begin position="12"/>
        <end position="35"/>
    </location>
</feature>
<reference evidence="11 12" key="1">
    <citation type="submission" date="2020-08" db="EMBL/GenBank/DDBJ databases">
        <title>Aphidius gifuensis genome sequencing and assembly.</title>
        <authorList>
            <person name="Du Z."/>
        </authorList>
    </citation>
    <scope>NUCLEOTIDE SEQUENCE [LARGE SCALE GENOMIC DNA]</scope>
    <source>
        <strain evidence="11">YNYX2018</strain>
        <tissue evidence="11">Adults</tissue>
    </source>
</reference>
<evidence type="ECO:0000313" key="12">
    <source>
        <dbReference type="Proteomes" id="UP000639338"/>
    </source>
</evidence>
<dbReference type="EMBL" id="JACMRX010000002">
    <property type="protein sequence ID" value="KAF7995441.1"/>
    <property type="molecule type" value="Genomic_DNA"/>
</dbReference>
<organism evidence="11 12">
    <name type="scientific">Aphidius gifuensis</name>
    <name type="common">Parasitoid wasp</name>
    <dbReference type="NCBI Taxonomy" id="684658"/>
    <lineage>
        <taxon>Eukaryota</taxon>
        <taxon>Metazoa</taxon>
        <taxon>Ecdysozoa</taxon>
        <taxon>Arthropoda</taxon>
        <taxon>Hexapoda</taxon>
        <taxon>Insecta</taxon>
        <taxon>Pterygota</taxon>
        <taxon>Neoptera</taxon>
        <taxon>Endopterygota</taxon>
        <taxon>Hymenoptera</taxon>
        <taxon>Apocrita</taxon>
        <taxon>Ichneumonoidea</taxon>
        <taxon>Braconidae</taxon>
        <taxon>Aphidiinae</taxon>
        <taxon>Aphidius</taxon>
    </lineage>
</organism>
<dbReference type="GO" id="GO:0005789">
    <property type="term" value="C:endoplasmic reticulum membrane"/>
    <property type="evidence" value="ECO:0007669"/>
    <property type="project" value="UniProtKB-SubCell"/>
</dbReference>
<evidence type="ECO:0000256" key="3">
    <source>
        <dbReference type="ARBA" id="ARBA00022692"/>
    </source>
</evidence>
<evidence type="ECO:0000259" key="10">
    <source>
        <dbReference type="SMART" id="SM01299"/>
    </source>
</evidence>
<dbReference type="Proteomes" id="UP000639338">
    <property type="component" value="Unassembled WGS sequence"/>
</dbReference>
<evidence type="ECO:0000256" key="7">
    <source>
        <dbReference type="ARBA" id="ARBA00023136"/>
    </source>
</evidence>
<dbReference type="SMART" id="SM01299">
    <property type="entry name" value="PIP49_N"/>
    <property type="match status" value="1"/>
</dbReference>
<evidence type="ECO:0000256" key="2">
    <source>
        <dbReference type="ARBA" id="ARBA00006338"/>
    </source>
</evidence>
<keyword evidence="8" id="KW-1015">Disulfide bond</keyword>
<keyword evidence="3 9" id="KW-0812">Transmembrane</keyword>
<dbReference type="PANTHER" id="PTHR21093">
    <property type="entry name" value="DIVERGENT PROTEIN KINASE DOMAIN 1C-RELATED"/>
    <property type="match status" value="1"/>
</dbReference>
<dbReference type="OrthoDB" id="8543887at2759"/>
<name>A0A834XYZ2_APHGI</name>